<evidence type="ECO:0000256" key="1">
    <source>
        <dbReference type="ARBA" id="ARBA00005964"/>
    </source>
</evidence>
<dbReference type="RefSeq" id="WP_183627552.1">
    <property type="nucleotide sequence ID" value="NZ_JACIDX010000015.1"/>
</dbReference>
<dbReference type="PROSITE" id="PS00122">
    <property type="entry name" value="CARBOXYLESTERASE_B_1"/>
    <property type="match status" value="1"/>
</dbReference>
<feature type="chain" id="PRO_5031461889" evidence="3">
    <location>
        <begin position="26"/>
        <end position="724"/>
    </location>
</feature>
<accession>A0A7W6G7Z3</accession>
<dbReference type="InterPro" id="IPR002018">
    <property type="entry name" value="CarbesteraseB"/>
</dbReference>
<dbReference type="InterPro" id="IPR008914">
    <property type="entry name" value="PEBP"/>
</dbReference>
<dbReference type="EMBL" id="JACIDX010000015">
    <property type="protein sequence ID" value="MBB3956695.1"/>
    <property type="molecule type" value="Genomic_DNA"/>
</dbReference>
<proteinExistence type="inferred from homology"/>
<protein>
    <submittedName>
        <fullName evidence="5">Para-nitrobenzyl esterase</fullName>
        <ecNumber evidence="5">3.1.1.-</ecNumber>
    </submittedName>
</protein>
<sequence length="724" mass="76917">MASNKTRWRLAALSAGLLWAAHAQAQEARIGHDGQILISALAAPARLAVSSPQIDAKGALSPDATQYGANRFPGLTWSATPKGTRSIVVVVQGELSNNTSLHLVAYNLPADARSLAPGMNDLPPGAAYGPNVHGASAPYAGPHPHDAAPHAYHLQVFALDIRLPEGGDYAAMKAAMAGHVLASGKAIGQFARPAPTADDGTVHIDSGALKGTTGRDASVAVYKGVPFAAAPVGDLRWRAPALAPAWQGVRDASTFGPLCPQPGPEMARGMAQSEDCLSANIWTTAKPGTDERRPVYVWIYGGGFIGGTGANPEFDGEALAKKGIVVVTFNYRVGALGFLSTPALSRESAQGTSGNYGLLDQIALLRWVQRNITAFGGDPARVTIGGQSAGAGSVGFLTMSPLTKGLFRASIGESHTRHPGDTELRYLSVSYRTRDAAEKAGQAYAEAHGSTDPAALRAMPWQKIIEGSNTVDMEVETGSDGKPPLFRPVVDGYVIPKGYAATYAAGTQNHVTYISGNNKDETGAVPETAFERLRANPPPPRAGMPQTNVTLAAYTASARRKFGAMADEFLRLYPAANDAEAAIQNDAAARDCSRVSTFLWGQLWSKGSPLPVYTYFWTHAQPGPSHDMRGAFHGSEIPYAFNSLDAVNLPWNEQDRKIGETMSSYWANIIAKGDPNGPGLPEWPRYDPTKPRVMELGENFGPIPVAAPDKIAFWQKFFNSQPQW</sequence>
<dbReference type="InterPro" id="IPR019826">
    <property type="entry name" value="Carboxylesterase_B_AS"/>
</dbReference>
<dbReference type="GO" id="GO:0016787">
    <property type="term" value="F:hydrolase activity"/>
    <property type="evidence" value="ECO:0007669"/>
    <property type="project" value="UniProtKB-KW"/>
</dbReference>
<keyword evidence="3" id="KW-0732">Signal</keyword>
<dbReference type="EC" id="3.1.1.-" evidence="5"/>
<dbReference type="InterPro" id="IPR029058">
    <property type="entry name" value="AB_hydrolase_fold"/>
</dbReference>
<evidence type="ECO:0000259" key="4">
    <source>
        <dbReference type="Pfam" id="PF00135"/>
    </source>
</evidence>
<dbReference type="Gene3D" id="3.90.280.10">
    <property type="entry name" value="PEBP-like"/>
    <property type="match status" value="1"/>
</dbReference>
<dbReference type="InterPro" id="IPR036610">
    <property type="entry name" value="PEBP-like_sf"/>
</dbReference>
<dbReference type="Pfam" id="PF01161">
    <property type="entry name" value="PBP"/>
    <property type="match status" value="1"/>
</dbReference>
<feature type="signal peptide" evidence="3">
    <location>
        <begin position="1"/>
        <end position="25"/>
    </location>
</feature>
<dbReference type="InterPro" id="IPR005247">
    <property type="entry name" value="YbhB_YbcL/LppC-like"/>
</dbReference>
<dbReference type="CDD" id="cd00865">
    <property type="entry name" value="PEBP_bact_arch"/>
    <property type="match status" value="1"/>
</dbReference>
<evidence type="ECO:0000256" key="2">
    <source>
        <dbReference type="ARBA" id="ARBA00022801"/>
    </source>
</evidence>
<evidence type="ECO:0000256" key="3">
    <source>
        <dbReference type="SAM" id="SignalP"/>
    </source>
</evidence>
<reference evidence="5 6" key="1">
    <citation type="submission" date="2020-08" db="EMBL/GenBank/DDBJ databases">
        <title>Genomic Encyclopedia of Type Strains, Phase IV (KMG-IV): sequencing the most valuable type-strain genomes for metagenomic binning, comparative biology and taxonomic classification.</title>
        <authorList>
            <person name="Goeker M."/>
        </authorList>
    </citation>
    <scope>NUCLEOTIDE SEQUENCE [LARGE SCALE GENOMIC DNA]</scope>
    <source>
        <strain evidence="5 6">DSM 27057</strain>
    </source>
</reference>
<dbReference type="InterPro" id="IPR050309">
    <property type="entry name" value="Type-B_Carboxylest/Lipase"/>
</dbReference>
<keyword evidence="2 5" id="KW-0378">Hydrolase</keyword>
<evidence type="ECO:0000313" key="5">
    <source>
        <dbReference type="EMBL" id="MBB3956695.1"/>
    </source>
</evidence>
<dbReference type="Pfam" id="PF00135">
    <property type="entry name" value="COesterase"/>
    <property type="match status" value="1"/>
</dbReference>
<comment type="similarity">
    <text evidence="1">Belongs to the type-B carboxylesterase/lipase family.</text>
</comment>
<dbReference type="AlphaFoldDB" id="A0A7W6G7Z3"/>
<dbReference type="Gene3D" id="3.40.50.1820">
    <property type="entry name" value="alpha/beta hydrolase"/>
    <property type="match status" value="1"/>
</dbReference>
<dbReference type="SUPFAM" id="SSF53474">
    <property type="entry name" value="alpha/beta-Hydrolases"/>
    <property type="match status" value="1"/>
</dbReference>
<organism evidence="5 6">
    <name type="scientific">Novosphingobium sediminicola</name>
    <dbReference type="NCBI Taxonomy" id="563162"/>
    <lineage>
        <taxon>Bacteria</taxon>
        <taxon>Pseudomonadati</taxon>
        <taxon>Pseudomonadota</taxon>
        <taxon>Alphaproteobacteria</taxon>
        <taxon>Sphingomonadales</taxon>
        <taxon>Sphingomonadaceae</taxon>
        <taxon>Novosphingobium</taxon>
    </lineage>
</organism>
<dbReference type="SUPFAM" id="SSF49777">
    <property type="entry name" value="PEBP-like"/>
    <property type="match status" value="1"/>
</dbReference>
<dbReference type="Proteomes" id="UP000548867">
    <property type="component" value="Unassembled WGS sequence"/>
</dbReference>
<dbReference type="PANTHER" id="PTHR11559">
    <property type="entry name" value="CARBOXYLESTERASE"/>
    <property type="match status" value="1"/>
</dbReference>
<comment type="caution">
    <text evidence="5">The sequence shown here is derived from an EMBL/GenBank/DDBJ whole genome shotgun (WGS) entry which is preliminary data.</text>
</comment>
<gene>
    <name evidence="5" type="ORF">GGR38_003661</name>
</gene>
<evidence type="ECO:0000313" key="6">
    <source>
        <dbReference type="Proteomes" id="UP000548867"/>
    </source>
</evidence>
<keyword evidence="6" id="KW-1185">Reference proteome</keyword>
<name>A0A7W6G7Z3_9SPHN</name>
<feature type="domain" description="Carboxylesterase type B" evidence="4">
    <location>
        <begin position="200"/>
        <end position="700"/>
    </location>
</feature>